<evidence type="ECO:0000313" key="4">
    <source>
        <dbReference type="EMBL" id="GFG65051.1"/>
    </source>
</evidence>
<dbReference type="InterPro" id="IPR038332">
    <property type="entry name" value="PPE_sf"/>
</dbReference>
<reference evidence="5" key="3">
    <citation type="submission" date="2020-11" db="EMBL/GenBank/DDBJ databases">
        <title>Intraspecies plasmid and genomic variation of Mycobacterium kubicae revealed by the complete genome sequences of two clinical isolates.</title>
        <authorList>
            <person name="Hendrix J.R."/>
            <person name="Epperson L.E."/>
            <person name="Honda J.R."/>
            <person name="Strong M."/>
        </authorList>
    </citation>
    <scope>NUCLEOTIDE SEQUENCE</scope>
    <source>
        <strain evidence="5">JCM 13573</strain>
    </source>
</reference>
<dbReference type="Pfam" id="PF12484">
    <property type="entry name" value="PPE-SVP"/>
    <property type="match status" value="1"/>
</dbReference>
<evidence type="ECO:0000259" key="2">
    <source>
        <dbReference type="Pfam" id="PF00823"/>
    </source>
</evidence>
<dbReference type="PANTHER" id="PTHR46766">
    <property type="entry name" value="GLUTAMINE-RICH PROTEIN 2"/>
    <property type="match status" value="1"/>
</dbReference>
<dbReference type="Proteomes" id="UP000465306">
    <property type="component" value="Unassembled WGS sequence"/>
</dbReference>
<evidence type="ECO:0000313" key="6">
    <source>
        <dbReference type="Proteomes" id="UP000465306"/>
    </source>
</evidence>
<dbReference type="RefSeq" id="WP_085074311.1">
    <property type="nucleotide sequence ID" value="NZ_BLKU01000003.1"/>
</dbReference>
<dbReference type="SUPFAM" id="SSF140459">
    <property type="entry name" value="PE/PPE dimer-like"/>
    <property type="match status" value="1"/>
</dbReference>
<evidence type="ECO:0000313" key="7">
    <source>
        <dbReference type="Proteomes" id="UP000663583"/>
    </source>
</evidence>
<dbReference type="InterPro" id="IPR022171">
    <property type="entry name" value="PPE_C"/>
</dbReference>
<evidence type="ECO:0000313" key="5">
    <source>
        <dbReference type="EMBL" id="QPI40311.1"/>
    </source>
</evidence>
<dbReference type="KEGG" id="mku:I2456_13295"/>
<reference evidence="4 6" key="1">
    <citation type="journal article" date="2019" name="Emerg. Microbes Infect.">
        <title>Comprehensive subspecies identification of 175 nontuberculous mycobacteria species based on 7547 genomic profiles.</title>
        <authorList>
            <person name="Matsumoto Y."/>
            <person name="Kinjo T."/>
            <person name="Motooka D."/>
            <person name="Nabeya D."/>
            <person name="Jung N."/>
            <person name="Uechi K."/>
            <person name="Horii T."/>
            <person name="Iida T."/>
            <person name="Fujita J."/>
            <person name="Nakamura S."/>
        </authorList>
    </citation>
    <scope>NUCLEOTIDE SEQUENCE [LARGE SCALE GENOMIC DNA]</scope>
    <source>
        <strain evidence="4 6">JCM 13573</strain>
    </source>
</reference>
<organism evidence="5 7">
    <name type="scientific">Mycobacterium kubicae</name>
    <dbReference type="NCBI Taxonomy" id="120959"/>
    <lineage>
        <taxon>Bacteria</taxon>
        <taxon>Bacillati</taxon>
        <taxon>Actinomycetota</taxon>
        <taxon>Actinomycetes</taxon>
        <taxon>Mycobacteriales</taxon>
        <taxon>Mycobacteriaceae</taxon>
        <taxon>Mycobacterium</taxon>
        <taxon>Mycobacterium simiae complex</taxon>
    </lineage>
</organism>
<sequence length="468" mass="47086">MSFAFRPPEIISGEMYTGPGSGPMLAAATAWDALAAELQDTAASYGSIVEGLANESWTGPSSVAMATAAAPYVAWMSATSAQAKAAADQAKAAAGAYETAFAAVVPPPEIAANRALLAMLVATNIFGQNTGAIAATEAQYAEMWAQDTAAMLSYAGSSATASRLTPFTEPPQTTNASGLANQAAASGQSAGLAGATSAVANAVPSAAALPFPFDIVTQLLQALGSGSTAYMQFWNQFLNTVTGTPLAGITWENTFGIFADIGRFSTVANDSMSPINLGMTEFKMFYKPPVEALDIPKSALGAGLGLRPAGLTSSTAVSAGVGDANLVGRLSVPPSWASATPAIRLASAGLPATSLAAAPAAGIPGNLLSQMALGSLTGGALGAVGPQVLSGSGARARANGGKGSAEPVKLDSVIAKLQKEPESVQHWNVDKAGLDNLLEKLSKEPGIHAVHVTNGDKPKVTLPDVPSR</sequence>
<protein>
    <submittedName>
        <fullName evidence="4 5">PPE family protein</fullName>
    </submittedName>
</protein>
<feature type="domain" description="PPE" evidence="2">
    <location>
        <begin position="3"/>
        <end position="165"/>
    </location>
</feature>
<gene>
    <name evidence="4" type="primary">PPE33_2</name>
    <name evidence="5" type="ORF">I2456_13295</name>
    <name evidence="4" type="ORF">MKUB_25410</name>
</gene>
<proteinExistence type="inferred from homology"/>
<dbReference type="AlphaFoldDB" id="A0AAX1JFU3"/>
<dbReference type="EMBL" id="BLKU01000003">
    <property type="protein sequence ID" value="GFG65051.1"/>
    <property type="molecule type" value="Genomic_DNA"/>
</dbReference>
<evidence type="ECO:0000259" key="3">
    <source>
        <dbReference type="Pfam" id="PF12484"/>
    </source>
</evidence>
<dbReference type="Gene3D" id="1.20.1260.20">
    <property type="entry name" value="PPE superfamily"/>
    <property type="match status" value="1"/>
</dbReference>
<dbReference type="GO" id="GO:0052572">
    <property type="term" value="P:response to host immune response"/>
    <property type="evidence" value="ECO:0007669"/>
    <property type="project" value="TreeGrafter"/>
</dbReference>
<accession>A0AAX1JFU3</accession>
<comment type="similarity">
    <text evidence="1">Belongs to the mycobacterial PPE family.</text>
</comment>
<dbReference type="Pfam" id="PF00823">
    <property type="entry name" value="PPE"/>
    <property type="match status" value="1"/>
</dbReference>
<name>A0AAX1JFU3_9MYCO</name>
<dbReference type="InterPro" id="IPR000030">
    <property type="entry name" value="PPE_dom"/>
</dbReference>
<dbReference type="EMBL" id="CP065047">
    <property type="protein sequence ID" value="QPI40311.1"/>
    <property type="molecule type" value="Genomic_DNA"/>
</dbReference>
<evidence type="ECO:0000256" key="1">
    <source>
        <dbReference type="ARBA" id="ARBA00010652"/>
    </source>
</evidence>
<reference evidence="4" key="2">
    <citation type="submission" date="2020-02" db="EMBL/GenBank/DDBJ databases">
        <authorList>
            <person name="Matsumoto Y."/>
            <person name="Kinjo T."/>
            <person name="Motooka D."/>
            <person name="Nabeya D."/>
            <person name="Jung N."/>
            <person name="Uechi K."/>
            <person name="Horii T."/>
            <person name="Iida T."/>
            <person name="Fujita J."/>
            <person name="Nakamura S."/>
        </authorList>
    </citation>
    <scope>NUCLEOTIDE SEQUENCE</scope>
    <source>
        <strain evidence="4">JCM 13573</strain>
    </source>
</reference>
<dbReference type="Proteomes" id="UP000663583">
    <property type="component" value="Chromosome"/>
</dbReference>
<keyword evidence="6" id="KW-1185">Reference proteome</keyword>
<feature type="domain" description="PPE family C-terminal" evidence="3">
    <location>
        <begin position="318"/>
        <end position="388"/>
    </location>
</feature>
<dbReference type="FunFam" id="1.20.1260.20:FF:000001">
    <property type="entry name" value="PPE family protein PPE41"/>
    <property type="match status" value="1"/>
</dbReference>
<dbReference type="PANTHER" id="PTHR46766:SF1">
    <property type="entry name" value="GLUTAMINE-RICH PROTEIN 2"/>
    <property type="match status" value="1"/>
</dbReference>